<dbReference type="EMBL" id="BK032836">
    <property type="protein sequence ID" value="DAF63246.1"/>
    <property type="molecule type" value="Genomic_DNA"/>
</dbReference>
<sequence length="213" mass="25471">MPESKDFFDINNIHPINIIFIIYLIYQFIYKNRSQIGTFLRRYYKGESAEKEIENSQQNETENSSTHTQNDNTDRYISHNSNRVDDIINKMDFLSKELERIGEVQNNIINTVTKIETDVSTVNHTMNSQLIGFTDRIDFLLKSDMEDKKAYITDNYNKYYYRYKKIDMYTLETMEKIYDIYLQEGGDSFVQLMMTNIRKLEVVRNLDEFDNVN</sequence>
<accession>A0A8S5TIY1</accession>
<keyword evidence="2" id="KW-1133">Transmembrane helix</keyword>
<reference evidence="3" key="1">
    <citation type="journal article" date="2021" name="Proc. Natl. Acad. Sci. U.S.A.">
        <title>A Catalog of Tens of Thousands of Viruses from Human Metagenomes Reveals Hidden Associations with Chronic Diseases.</title>
        <authorList>
            <person name="Tisza M.J."/>
            <person name="Buck C.B."/>
        </authorList>
    </citation>
    <scope>NUCLEOTIDE SEQUENCE</scope>
    <source>
        <strain evidence="3">CtXXl13</strain>
    </source>
</reference>
<feature type="transmembrane region" description="Helical" evidence="2">
    <location>
        <begin position="12"/>
        <end position="30"/>
    </location>
</feature>
<evidence type="ECO:0000256" key="2">
    <source>
        <dbReference type="SAM" id="Phobius"/>
    </source>
</evidence>
<evidence type="ECO:0000256" key="1">
    <source>
        <dbReference type="SAM" id="MobiDB-lite"/>
    </source>
</evidence>
<keyword evidence="2" id="KW-0472">Membrane</keyword>
<protein>
    <submittedName>
        <fullName evidence="3">Uncharacterized protein</fullName>
    </submittedName>
</protein>
<proteinExistence type="predicted"/>
<feature type="region of interest" description="Disordered" evidence="1">
    <location>
        <begin position="54"/>
        <end position="75"/>
    </location>
</feature>
<evidence type="ECO:0000313" key="3">
    <source>
        <dbReference type="EMBL" id="DAF63246.1"/>
    </source>
</evidence>
<feature type="compositionally biased region" description="Polar residues" evidence="1">
    <location>
        <begin position="55"/>
        <end position="71"/>
    </location>
</feature>
<keyword evidence="2" id="KW-0812">Transmembrane</keyword>
<organism evidence="3">
    <name type="scientific">Myoviridae sp. ctXXl13</name>
    <dbReference type="NCBI Taxonomy" id="2827691"/>
    <lineage>
        <taxon>Viruses</taxon>
        <taxon>Duplodnaviria</taxon>
        <taxon>Heunggongvirae</taxon>
        <taxon>Uroviricota</taxon>
        <taxon>Caudoviricetes</taxon>
    </lineage>
</organism>
<name>A0A8S5TIY1_9CAUD</name>